<evidence type="ECO:0000256" key="10">
    <source>
        <dbReference type="PROSITE-ProRule" id="PRU00108"/>
    </source>
</evidence>
<name>A0A9J7X7V7_CYPCA</name>
<reference evidence="15" key="1">
    <citation type="submission" date="2025-08" db="UniProtKB">
        <authorList>
            <consortium name="Ensembl"/>
        </authorList>
    </citation>
    <scope>IDENTIFICATION</scope>
</reference>
<feature type="region of interest" description="Disordered" evidence="12">
    <location>
        <begin position="507"/>
        <end position="533"/>
    </location>
</feature>
<dbReference type="Pfam" id="PF12874">
    <property type="entry name" value="zf-met"/>
    <property type="match status" value="1"/>
</dbReference>
<evidence type="ECO:0000256" key="12">
    <source>
        <dbReference type="SAM" id="MobiDB-lite"/>
    </source>
</evidence>
<evidence type="ECO:0000256" key="9">
    <source>
        <dbReference type="PROSITE-ProRule" id="PRU00042"/>
    </source>
</evidence>
<dbReference type="PROSITE" id="PS00027">
    <property type="entry name" value="HOMEOBOX_1"/>
    <property type="match status" value="1"/>
</dbReference>
<sequence>MQEEPGETLRGANNKGSMWLCPLCQESQPDRENLSHHLTDKHNVLPACLDKLLDIAAPKHRSIAEEEESKAQNDADDESQLKHLENTKSPSMASQNESKSTDAGDKGGSSQEKELDEEMEGGRNAESDAGGLESDQDNAEQTIKTSEASVSNGRSVCKNVASEGDNRPFKCNACLESFPTRTALSVHYNSTTHIQRMRTGTLKDSESTPFLARPYISNKPYQCAVCRVSYNHAITLESHLKSVLHQSRSRSAGNTTPSSTANTGTGSMVTNLAATTVGSTTQLVNTSTSNCVTQANLTASAVMTKDGEQVQPQLAPSLLSSPVASAQAMSAILTLLTSSPNSLPHSILPSLFTTGTSATAGTATPQLIPQPQMLMPLVLNGLQTQIQGQNPESPNQLLQQAVPVLGLSAAQQALLAQRLSGLQSQWAAFGLPTTTQMSLEETNKMQDKGADMRVCNEIKVEPSDQQMSLKSEEDWKIDGVKKEMCINAENTQEQNEKMVGDSTTCDKKEQEESEMEVEGTGETVCEEEDANSKVTKSTAAPVLQGDSPLSCALDPNQANRPSIQKSHLLDGLGLRPATVGVPTEGSLIVVQVKPDSAIAIPSSNNSTLTNRNNLAKTSTVYMRAAEKVSTSLMEREKEKEREKEREQKRPKVRRFRDMRRSRTIIHADQLDILYGCYFKDPNPGKHEFEQISEWVNLPKKVVQIWFQNMRARERKGEVRFISDGTLAAVGKPLIKFTWPLSKPIFSTPPKTNPSPSTGWASAKPQTGNVPPKTDKVKEVKEPLKTPTQGPSRPNQTPSFTVVSTGPSLVHKTKAEATPITMVKIAPKTVATPVAVPLLVSGIPASRSAPKRKVEEVRAESDHTDEEDDDYQGVVKSETTSHTVPKLSTTPINKSSALASQKHNGLKYWSQKGPFKINTLSREQLGLSSQRPTPTTTTTTTPTTPSPVNITAPSGQSQKETSYMQQNSTPRRPRTHLNSLQLSILQSCYETCAHPNALECEAVGTELGLPLKVVQIWFQNTRAKEKRWRLQQEKMSPNPNDPSKKVDISSGSYLQYNALRANRPILPKPVQLTVMDPTLSYTIGQTTGRETLRGKCEACGVEFESRAAARDHVFSARHLATLRTTNFGQQASLVSNGSGTGSTGVASQSSTPSPASSSS</sequence>
<feature type="region of interest" description="Disordered" evidence="12">
    <location>
        <begin position="845"/>
        <end position="889"/>
    </location>
</feature>
<feature type="region of interest" description="Disordered" evidence="12">
    <location>
        <begin position="245"/>
        <end position="267"/>
    </location>
</feature>
<keyword evidence="6 10" id="KW-0238">DNA-binding</keyword>
<evidence type="ECO:0000256" key="4">
    <source>
        <dbReference type="ARBA" id="ARBA00022771"/>
    </source>
</evidence>
<feature type="region of interest" description="Disordered" evidence="12">
    <location>
        <begin position="1132"/>
        <end position="1158"/>
    </location>
</feature>
<keyword evidence="16" id="KW-1185">Reference proteome</keyword>
<feature type="compositionally biased region" description="Polar residues" evidence="12">
    <location>
        <begin position="876"/>
        <end position="889"/>
    </location>
</feature>
<dbReference type="PROSITE" id="PS50157">
    <property type="entry name" value="ZINC_FINGER_C2H2_2"/>
    <property type="match status" value="2"/>
</dbReference>
<dbReference type="SUPFAM" id="SSF46689">
    <property type="entry name" value="Homeodomain-like"/>
    <property type="match status" value="2"/>
</dbReference>
<dbReference type="GO" id="GO:0005634">
    <property type="term" value="C:nucleus"/>
    <property type="evidence" value="ECO:0007669"/>
    <property type="project" value="UniProtKB-SubCell"/>
</dbReference>
<feature type="compositionally biased region" description="Polar residues" evidence="12">
    <location>
        <begin position="945"/>
        <end position="973"/>
    </location>
</feature>
<dbReference type="SMART" id="SM00355">
    <property type="entry name" value="ZnF_C2H2"/>
    <property type="match status" value="4"/>
</dbReference>
<evidence type="ECO:0000256" key="1">
    <source>
        <dbReference type="ARBA" id="ARBA00004123"/>
    </source>
</evidence>
<evidence type="ECO:0000313" key="16">
    <source>
        <dbReference type="Proteomes" id="UP001108240"/>
    </source>
</evidence>
<feature type="compositionally biased region" description="Basic and acidic residues" evidence="12">
    <location>
        <begin position="851"/>
        <end position="861"/>
    </location>
</feature>
<proteinExistence type="predicted"/>
<keyword evidence="7 10" id="KW-0371">Homeobox</keyword>
<feature type="compositionally biased region" description="Basic and acidic residues" evidence="12">
    <location>
        <begin position="772"/>
        <end position="783"/>
    </location>
</feature>
<dbReference type="InterPro" id="IPR009057">
    <property type="entry name" value="Homeodomain-like_sf"/>
</dbReference>
<accession>A0A9J7X7V7</accession>
<dbReference type="PROSITE" id="PS50071">
    <property type="entry name" value="HOMEOBOX_2"/>
    <property type="match status" value="2"/>
</dbReference>
<feature type="compositionally biased region" description="Polar residues" evidence="12">
    <location>
        <begin position="87"/>
        <end position="98"/>
    </location>
</feature>
<dbReference type="Gene3D" id="3.30.160.60">
    <property type="entry name" value="Classic Zinc Finger"/>
    <property type="match status" value="1"/>
</dbReference>
<dbReference type="SUPFAM" id="SSF57667">
    <property type="entry name" value="beta-beta-alpha zinc fingers"/>
    <property type="match status" value="2"/>
</dbReference>
<feature type="compositionally biased region" description="Polar residues" evidence="12">
    <location>
        <begin position="785"/>
        <end position="806"/>
    </location>
</feature>
<protein>
    <recommendedName>
        <fullName evidence="17">Zinc finger homeobox protein 4-like</fullName>
    </recommendedName>
</protein>
<reference evidence="15" key="2">
    <citation type="submission" date="2025-09" db="UniProtKB">
        <authorList>
            <consortium name="Ensembl"/>
        </authorList>
    </citation>
    <scope>IDENTIFICATION</scope>
</reference>
<dbReference type="GO" id="GO:0000978">
    <property type="term" value="F:RNA polymerase II cis-regulatory region sequence-specific DNA binding"/>
    <property type="evidence" value="ECO:0007669"/>
    <property type="project" value="TreeGrafter"/>
</dbReference>
<feature type="domain" description="C2H2-type" evidence="14">
    <location>
        <begin position="221"/>
        <end position="250"/>
    </location>
</feature>
<feature type="compositionally biased region" description="Basic and acidic residues" evidence="12">
    <location>
        <begin position="633"/>
        <end position="649"/>
    </location>
</feature>
<feature type="DNA-binding region" description="Homeobox" evidence="10">
    <location>
        <begin position="658"/>
        <end position="717"/>
    </location>
</feature>
<dbReference type="PANTHER" id="PTHR45891:SF5">
    <property type="entry name" value="ZINC FINGER HOMEOBOX PROTEIN 4 ISOFORM X1"/>
    <property type="match status" value="1"/>
</dbReference>
<dbReference type="PROSITE" id="PS00028">
    <property type="entry name" value="ZINC_FINGER_C2H2_1"/>
    <property type="match status" value="3"/>
</dbReference>
<dbReference type="InterPro" id="IPR036236">
    <property type="entry name" value="Znf_C2H2_sf"/>
</dbReference>
<feature type="compositionally biased region" description="Acidic residues" evidence="12">
    <location>
        <begin position="511"/>
        <end position="529"/>
    </location>
</feature>
<feature type="region of interest" description="Disordered" evidence="12">
    <location>
        <begin position="923"/>
        <end position="973"/>
    </location>
</feature>
<evidence type="ECO:0000259" key="13">
    <source>
        <dbReference type="PROSITE" id="PS50071"/>
    </source>
</evidence>
<feature type="region of interest" description="Disordered" evidence="12">
    <location>
        <begin position="630"/>
        <end position="652"/>
    </location>
</feature>
<evidence type="ECO:0000313" key="15">
    <source>
        <dbReference type="Ensembl" id="ENSCCRP00000103113.1"/>
    </source>
</evidence>
<dbReference type="PANTHER" id="PTHR45891">
    <property type="entry name" value="ZINC FINGER HOMEOBOX PROTEIN"/>
    <property type="match status" value="1"/>
</dbReference>
<comment type="subcellular location">
    <subcellularLocation>
        <location evidence="1 10 11">Nucleus</location>
    </subcellularLocation>
</comment>
<evidence type="ECO:0000256" key="11">
    <source>
        <dbReference type="RuleBase" id="RU000682"/>
    </source>
</evidence>
<dbReference type="Ensembl" id="ENSCCRT00000130860.1">
    <property type="protein sequence ID" value="ENSCCRP00000103113.1"/>
    <property type="gene ID" value="ENSCCRG00000063345.1"/>
</dbReference>
<dbReference type="InterPro" id="IPR051968">
    <property type="entry name" value="ZnFinger_Homeobox_TR"/>
</dbReference>
<evidence type="ECO:0000256" key="5">
    <source>
        <dbReference type="ARBA" id="ARBA00022833"/>
    </source>
</evidence>
<feature type="compositionally biased region" description="Low complexity" evidence="12">
    <location>
        <begin position="747"/>
        <end position="757"/>
    </location>
</feature>
<dbReference type="GeneTree" id="ENSGT00940000160537"/>
<evidence type="ECO:0000256" key="8">
    <source>
        <dbReference type="ARBA" id="ARBA00023242"/>
    </source>
</evidence>
<dbReference type="SMART" id="SM00389">
    <property type="entry name" value="HOX"/>
    <property type="match status" value="2"/>
</dbReference>
<keyword evidence="5" id="KW-0862">Zinc</keyword>
<dbReference type="InterPro" id="IPR001356">
    <property type="entry name" value="HD"/>
</dbReference>
<evidence type="ECO:0000256" key="2">
    <source>
        <dbReference type="ARBA" id="ARBA00022723"/>
    </source>
</evidence>
<feature type="domain" description="C2H2-type" evidence="14">
    <location>
        <begin position="169"/>
        <end position="198"/>
    </location>
</feature>
<organism evidence="15 16">
    <name type="scientific">Cyprinus carpio carpio</name>
    <dbReference type="NCBI Taxonomy" id="630221"/>
    <lineage>
        <taxon>Eukaryota</taxon>
        <taxon>Metazoa</taxon>
        <taxon>Chordata</taxon>
        <taxon>Craniata</taxon>
        <taxon>Vertebrata</taxon>
        <taxon>Euteleostomi</taxon>
        <taxon>Actinopterygii</taxon>
        <taxon>Neopterygii</taxon>
        <taxon>Teleostei</taxon>
        <taxon>Ostariophysi</taxon>
        <taxon>Cypriniformes</taxon>
        <taxon>Cyprinidae</taxon>
        <taxon>Cyprininae</taxon>
        <taxon>Cyprinus</taxon>
    </lineage>
</organism>
<keyword evidence="2" id="KW-0479">Metal-binding</keyword>
<dbReference type="GO" id="GO:0008270">
    <property type="term" value="F:zinc ion binding"/>
    <property type="evidence" value="ECO:0007669"/>
    <property type="project" value="UniProtKB-KW"/>
</dbReference>
<dbReference type="CDD" id="cd00086">
    <property type="entry name" value="homeodomain"/>
    <property type="match status" value="2"/>
</dbReference>
<evidence type="ECO:0000256" key="6">
    <source>
        <dbReference type="ARBA" id="ARBA00023125"/>
    </source>
</evidence>
<evidence type="ECO:0000256" key="7">
    <source>
        <dbReference type="ARBA" id="ARBA00023155"/>
    </source>
</evidence>
<feature type="compositionally biased region" description="Low complexity" evidence="12">
    <location>
        <begin position="931"/>
        <end position="942"/>
    </location>
</feature>
<evidence type="ECO:0000256" key="3">
    <source>
        <dbReference type="ARBA" id="ARBA00022737"/>
    </source>
</evidence>
<dbReference type="Pfam" id="PF00046">
    <property type="entry name" value="Homeodomain"/>
    <property type="match status" value="2"/>
</dbReference>
<feature type="DNA-binding region" description="Homeobox" evidence="10">
    <location>
        <begin position="969"/>
        <end position="1028"/>
    </location>
</feature>
<dbReference type="GO" id="GO:0000981">
    <property type="term" value="F:DNA-binding transcription factor activity, RNA polymerase II-specific"/>
    <property type="evidence" value="ECO:0007669"/>
    <property type="project" value="InterPro"/>
</dbReference>
<evidence type="ECO:0000259" key="14">
    <source>
        <dbReference type="PROSITE" id="PS50157"/>
    </source>
</evidence>
<dbReference type="Proteomes" id="UP001108240">
    <property type="component" value="Unplaced"/>
</dbReference>
<dbReference type="InterPro" id="IPR017970">
    <property type="entry name" value="Homeobox_CS"/>
</dbReference>
<feature type="domain" description="Homeobox" evidence="13">
    <location>
        <begin position="967"/>
        <end position="1027"/>
    </location>
</feature>
<dbReference type="InterPro" id="IPR013087">
    <property type="entry name" value="Znf_C2H2_type"/>
</dbReference>
<feature type="compositionally biased region" description="Polar residues" evidence="12">
    <location>
        <begin position="139"/>
        <end position="154"/>
    </location>
</feature>
<dbReference type="Gene3D" id="1.10.10.60">
    <property type="entry name" value="Homeodomain-like"/>
    <property type="match status" value="2"/>
</dbReference>
<dbReference type="AlphaFoldDB" id="A0A9J7X7V7"/>
<keyword evidence="3" id="KW-0677">Repeat</keyword>
<feature type="region of interest" description="Disordered" evidence="12">
    <location>
        <begin position="85"/>
        <end position="154"/>
    </location>
</feature>
<feature type="domain" description="Homeobox" evidence="13">
    <location>
        <begin position="656"/>
        <end position="716"/>
    </location>
</feature>
<feature type="region of interest" description="Disordered" evidence="12">
    <location>
        <begin position="746"/>
        <end position="806"/>
    </location>
</feature>
<keyword evidence="4 9" id="KW-0863">Zinc-finger</keyword>
<evidence type="ECO:0008006" key="17">
    <source>
        <dbReference type="Google" id="ProtNLM"/>
    </source>
</evidence>
<keyword evidence="8 10" id="KW-0539">Nucleus</keyword>